<organism evidence="1 2">
    <name type="scientific">Macroventuria anomochaeta</name>
    <dbReference type="NCBI Taxonomy" id="301207"/>
    <lineage>
        <taxon>Eukaryota</taxon>
        <taxon>Fungi</taxon>
        <taxon>Dikarya</taxon>
        <taxon>Ascomycota</taxon>
        <taxon>Pezizomycotina</taxon>
        <taxon>Dothideomycetes</taxon>
        <taxon>Pleosporomycetidae</taxon>
        <taxon>Pleosporales</taxon>
        <taxon>Pleosporineae</taxon>
        <taxon>Didymellaceae</taxon>
        <taxon>Macroventuria</taxon>
    </lineage>
</organism>
<comment type="caution">
    <text evidence="1">The sequence shown here is derived from an EMBL/GenBank/DDBJ whole genome shotgun (WGS) entry which is preliminary data.</text>
</comment>
<protein>
    <submittedName>
        <fullName evidence="1">Uncharacterized protein</fullName>
    </submittedName>
</protein>
<keyword evidence="2" id="KW-1185">Reference proteome</keyword>
<dbReference type="Proteomes" id="UP000799754">
    <property type="component" value="Unassembled WGS sequence"/>
</dbReference>
<evidence type="ECO:0000313" key="2">
    <source>
        <dbReference type="Proteomes" id="UP000799754"/>
    </source>
</evidence>
<reference evidence="1" key="1">
    <citation type="journal article" date="2020" name="Stud. Mycol.">
        <title>101 Dothideomycetes genomes: a test case for predicting lifestyles and emergence of pathogens.</title>
        <authorList>
            <person name="Haridas S."/>
            <person name="Albert R."/>
            <person name="Binder M."/>
            <person name="Bloem J."/>
            <person name="Labutti K."/>
            <person name="Salamov A."/>
            <person name="Andreopoulos B."/>
            <person name="Baker S."/>
            <person name="Barry K."/>
            <person name="Bills G."/>
            <person name="Bluhm B."/>
            <person name="Cannon C."/>
            <person name="Castanera R."/>
            <person name="Culley D."/>
            <person name="Daum C."/>
            <person name="Ezra D."/>
            <person name="Gonzalez J."/>
            <person name="Henrissat B."/>
            <person name="Kuo A."/>
            <person name="Liang C."/>
            <person name="Lipzen A."/>
            <person name="Lutzoni F."/>
            <person name="Magnuson J."/>
            <person name="Mondo S."/>
            <person name="Nolan M."/>
            <person name="Ohm R."/>
            <person name="Pangilinan J."/>
            <person name="Park H.-J."/>
            <person name="Ramirez L."/>
            <person name="Alfaro M."/>
            <person name="Sun H."/>
            <person name="Tritt A."/>
            <person name="Yoshinaga Y."/>
            <person name="Zwiers L.-H."/>
            <person name="Turgeon B."/>
            <person name="Goodwin S."/>
            <person name="Spatafora J."/>
            <person name="Crous P."/>
            <person name="Grigoriev I."/>
        </authorList>
    </citation>
    <scope>NUCLEOTIDE SEQUENCE</scope>
    <source>
        <strain evidence="1">CBS 525.71</strain>
    </source>
</reference>
<accession>A0ACB6S111</accession>
<name>A0ACB6S111_9PLEO</name>
<proteinExistence type="predicted"/>
<sequence>MGGFKFKKFKPKADKPDEVTPQQAPPELFHKQILKREHADHEEFDAKSFPFDELIPRWKGGQFDPHLMNAATGQTFTNKHHVKGEGAKKRSSFENFEFAFCLEWINRTVDGVTFRDRCYNQFTVKSNGCTTHSKVEFKHGPNQVYQRMIQHRICNWGMLKDPEATVADETRAWTYLDWREHAKALAQEELDMATEEGYELPATFLSSRLAEFENWWRVEEKKDKQAGGAKAAAARGYSLLGTHTNPPTFMSRQVGEVATGGLGPLAADGPLGGTRPGAGNPPPVFSQIALNEPAPVPSRQSANVRHRFGKNTTNGRPDLEAKRIWMQQPNGKRQSLALKNVAAVLPANEKENFFSNGRKDRKLRVTSQAGGGNGFDAI</sequence>
<evidence type="ECO:0000313" key="1">
    <source>
        <dbReference type="EMBL" id="KAF2627647.1"/>
    </source>
</evidence>
<dbReference type="EMBL" id="MU006716">
    <property type="protein sequence ID" value="KAF2627647.1"/>
    <property type="molecule type" value="Genomic_DNA"/>
</dbReference>
<gene>
    <name evidence="1" type="ORF">BU25DRAFT_410788</name>
</gene>